<proteinExistence type="inferred from homology"/>
<sequence length="300" mass="32928">MVGLEGLVEPNALVEEVHTGGSWFEGPTWLPWRGALRWSDIPEDRILEYSTRTNRTTVYASGVEFVNGRTLDRDGSVVQCSHGRRRVERDRDGTVTEIVGTWSGHRLNSPNDVVIAPDGAIWFTDPFYGITQPNEGHPGDLEYGDQWVFRVDPVTGDAVPVVTDVEEPNGLAFSPDGNVFYVADSSAIRKPSGVGNRWIRAYDVVDGRRCKNGRVFAAIDHGVADGIAVDDLGNVWSSSFSGVRVFSPRGELLGRILLPQIVGNLCFGGPDGHDLWIAATDRILRLRTLRTDAWAAATRA</sequence>
<dbReference type="Proteomes" id="UP001202922">
    <property type="component" value="Unassembled WGS sequence"/>
</dbReference>
<dbReference type="RefSeq" id="WP_241053563.1">
    <property type="nucleotide sequence ID" value="NZ_JAKZBV010000001.1"/>
</dbReference>
<dbReference type="InterPro" id="IPR005511">
    <property type="entry name" value="SMP-30"/>
</dbReference>
<evidence type="ECO:0000256" key="2">
    <source>
        <dbReference type="ARBA" id="ARBA00022801"/>
    </source>
</evidence>
<keyword evidence="2" id="KW-0378">Hydrolase</keyword>
<dbReference type="InterPro" id="IPR011042">
    <property type="entry name" value="6-blade_b-propeller_TolB-like"/>
</dbReference>
<organism evidence="4 5">
    <name type="scientific">Sinomonas terrae</name>
    <dbReference type="NCBI Taxonomy" id="2908838"/>
    <lineage>
        <taxon>Bacteria</taxon>
        <taxon>Bacillati</taxon>
        <taxon>Actinomycetota</taxon>
        <taxon>Actinomycetes</taxon>
        <taxon>Micrococcales</taxon>
        <taxon>Micrococcaceae</taxon>
        <taxon>Sinomonas</taxon>
    </lineage>
</organism>
<dbReference type="SUPFAM" id="SSF63829">
    <property type="entry name" value="Calcium-dependent phosphotriesterase"/>
    <property type="match status" value="1"/>
</dbReference>
<dbReference type="EMBL" id="JAKZBV010000001">
    <property type="protein sequence ID" value="MCH6470064.1"/>
    <property type="molecule type" value="Genomic_DNA"/>
</dbReference>
<evidence type="ECO:0000256" key="1">
    <source>
        <dbReference type="ARBA" id="ARBA00008853"/>
    </source>
</evidence>
<evidence type="ECO:0000259" key="3">
    <source>
        <dbReference type="Pfam" id="PF08450"/>
    </source>
</evidence>
<reference evidence="4 5" key="1">
    <citation type="submission" date="2022-03" db="EMBL/GenBank/DDBJ databases">
        <title>Sinomonas sp. isolated from a soil.</title>
        <authorList>
            <person name="Han J."/>
            <person name="Kim D.-U."/>
        </authorList>
    </citation>
    <scope>NUCLEOTIDE SEQUENCE [LARGE SCALE GENOMIC DNA]</scope>
    <source>
        <strain evidence="4 5">5-5</strain>
    </source>
</reference>
<dbReference type="Gene3D" id="2.120.10.30">
    <property type="entry name" value="TolB, C-terminal domain"/>
    <property type="match status" value="1"/>
</dbReference>
<dbReference type="Pfam" id="PF08450">
    <property type="entry name" value="SGL"/>
    <property type="match status" value="1"/>
</dbReference>
<evidence type="ECO:0000313" key="5">
    <source>
        <dbReference type="Proteomes" id="UP001202922"/>
    </source>
</evidence>
<dbReference type="PANTHER" id="PTHR47572">
    <property type="entry name" value="LIPOPROTEIN-RELATED"/>
    <property type="match status" value="1"/>
</dbReference>
<comment type="similarity">
    <text evidence="1">Belongs to the SMP-30/CGR1 family.</text>
</comment>
<dbReference type="PRINTS" id="PR01790">
    <property type="entry name" value="SMP30FAMILY"/>
</dbReference>
<protein>
    <submittedName>
        <fullName evidence="4">SMP-30/gluconolactonase/LRE family protein</fullName>
    </submittedName>
</protein>
<feature type="domain" description="SMP-30/Gluconolactonase/LRE-like region" evidence="3">
    <location>
        <begin position="25"/>
        <end position="279"/>
    </location>
</feature>
<name>A0ABS9U053_9MICC</name>
<dbReference type="InterPro" id="IPR051262">
    <property type="entry name" value="SMP-30/CGR1_Lactonase"/>
</dbReference>
<gene>
    <name evidence="4" type="ORF">L0M17_08750</name>
</gene>
<evidence type="ECO:0000313" key="4">
    <source>
        <dbReference type="EMBL" id="MCH6470064.1"/>
    </source>
</evidence>
<dbReference type="InterPro" id="IPR013658">
    <property type="entry name" value="SGL"/>
</dbReference>
<comment type="caution">
    <text evidence="4">The sequence shown here is derived from an EMBL/GenBank/DDBJ whole genome shotgun (WGS) entry which is preliminary data.</text>
</comment>
<dbReference type="PANTHER" id="PTHR47572:SF4">
    <property type="entry name" value="LACTONASE DRP35"/>
    <property type="match status" value="1"/>
</dbReference>
<accession>A0ABS9U053</accession>
<keyword evidence="5" id="KW-1185">Reference proteome</keyword>